<name>A0A9P9A271_9PEZI</name>
<keyword evidence="4" id="KW-1185">Reference proteome</keyword>
<evidence type="ECO:0000256" key="2">
    <source>
        <dbReference type="SAM" id="Phobius"/>
    </source>
</evidence>
<organism evidence="3 4">
    <name type="scientific">Truncatella angustata</name>
    <dbReference type="NCBI Taxonomy" id="152316"/>
    <lineage>
        <taxon>Eukaryota</taxon>
        <taxon>Fungi</taxon>
        <taxon>Dikarya</taxon>
        <taxon>Ascomycota</taxon>
        <taxon>Pezizomycotina</taxon>
        <taxon>Sordariomycetes</taxon>
        <taxon>Xylariomycetidae</taxon>
        <taxon>Amphisphaeriales</taxon>
        <taxon>Sporocadaceae</taxon>
        <taxon>Truncatella</taxon>
    </lineage>
</organism>
<dbReference type="OrthoDB" id="3540210at2759"/>
<evidence type="ECO:0000313" key="3">
    <source>
        <dbReference type="EMBL" id="KAH6659102.1"/>
    </source>
</evidence>
<keyword evidence="2" id="KW-0472">Membrane</keyword>
<reference evidence="3" key="1">
    <citation type="journal article" date="2021" name="Nat. Commun.">
        <title>Genetic determinants of endophytism in the Arabidopsis root mycobiome.</title>
        <authorList>
            <person name="Mesny F."/>
            <person name="Miyauchi S."/>
            <person name="Thiergart T."/>
            <person name="Pickel B."/>
            <person name="Atanasova L."/>
            <person name="Karlsson M."/>
            <person name="Huettel B."/>
            <person name="Barry K.W."/>
            <person name="Haridas S."/>
            <person name="Chen C."/>
            <person name="Bauer D."/>
            <person name="Andreopoulos W."/>
            <person name="Pangilinan J."/>
            <person name="LaButti K."/>
            <person name="Riley R."/>
            <person name="Lipzen A."/>
            <person name="Clum A."/>
            <person name="Drula E."/>
            <person name="Henrissat B."/>
            <person name="Kohler A."/>
            <person name="Grigoriev I.V."/>
            <person name="Martin F.M."/>
            <person name="Hacquard S."/>
        </authorList>
    </citation>
    <scope>NUCLEOTIDE SEQUENCE</scope>
    <source>
        <strain evidence="3">MPI-SDFR-AT-0073</strain>
    </source>
</reference>
<dbReference type="GeneID" id="70134292"/>
<proteinExistence type="predicted"/>
<gene>
    <name evidence="3" type="ORF">BKA67DRAFT_6128</name>
</gene>
<dbReference type="RefSeq" id="XP_045963233.1">
    <property type="nucleotide sequence ID" value="XM_046105401.1"/>
</dbReference>
<sequence>MTSTPSVKLGLWTNYEVSPRLYNLSNVITTTDTWGTNWKIFLGVVFGLSWSCAKAIIKRIWLWVHYWVAHMRELESAGPETESLLPSHTSDPLPAGLPADSDESEPRALVRYDPDNETFEYEGSHSERSSEHNNDHGISTLENEASEPKAISWWPQLEWPDIILGLLGVAFAVAGGAIGELQASPSALSDTQPCGFWDLKNNADQRIKDNDDLLQAKKEERSAQYGRSCYGEQPIANPDQCDFFESAQIDYEVEKIDCPFSCPNPDRCICANGIYGSAVRLSTGLFSAKLLGLNGAALPQIKRTSIYVPLDIDYGFVVDRSGYDFEFEYHLGPVNASGEFRNHTFTMFGTPFNWDVPAYSVSAYESTPSGGDYDAWQPTSDLARPSHTYMTAMFISPCRIIYSGRCEDPIFLATDELQEDGWPPHRFYNQDPRARVLIAIDQMEVCPHGESDCHFPDEEYPEFGVEYEITRTALRRSSSFRSIEYRLGSALVATESISDFESRQLDKEQWIIESKALFNTSLARLQFNALDIAMGDRPVGNAAAGYADAYEDTTPSWARGRMCGKYKFHLSRGYTNIHVAHIFILLVPVSLYILSRETKRDLGDSPRPFLDEDWLLVDAIIWYIIGRVHWCSDKLGSLRQRLQTRQ</sequence>
<feature type="region of interest" description="Disordered" evidence="1">
    <location>
        <begin position="80"/>
        <end position="106"/>
    </location>
</feature>
<feature type="region of interest" description="Disordered" evidence="1">
    <location>
        <begin position="119"/>
        <end position="139"/>
    </location>
</feature>
<dbReference type="Proteomes" id="UP000758603">
    <property type="component" value="Unassembled WGS sequence"/>
</dbReference>
<keyword evidence="2" id="KW-0812">Transmembrane</keyword>
<feature type="transmembrane region" description="Helical" evidence="2">
    <location>
        <begin position="574"/>
        <end position="594"/>
    </location>
</feature>
<evidence type="ECO:0000256" key="1">
    <source>
        <dbReference type="SAM" id="MobiDB-lite"/>
    </source>
</evidence>
<comment type="caution">
    <text evidence="3">The sequence shown here is derived from an EMBL/GenBank/DDBJ whole genome shotgun (WGS) entry which is preliminary data.</text>
</comment>
<feature type="compositionally biased region" description="Basic and acidic residues" evidence="1">
    <location>
        <begin position="122"/>
        <end position="135"/>
    </location>
</feature>
<keyword evidence="2" id="KW-1133">Transmembrane helix</keyword>
<accession>A0A9P9A271</accession>
<dbReference type="AlphaFoldDB" id="A0A9P9A271"/>
<protein>
    <submittedName>
        <fullName evidence="3">Uncharacterized protein</fullName>
    </submittedName>
</protein>
<evidence type="ECO:0000313" key="4">
    <source>
        <dbReference type="Proteomes" id="UP000758603"/>
    </source>
</evidence>
<dbReference type="EMBL" id="JAGPXC010000001">
    <property type="protein sequence ID" value="KAH6659102.1"/>
    <property type="molecule type" value="Genomic_DNA"/>
</dbReference>